<feature type="binding site" evidence="9">
    <location>
        <position position="227"/>
    </location>
    <ligand>
        <name>Mg(2+)</name>
        <dbReference type="ChEBI" id="CHEBI:18420"/>
        <label>2</label>
    </ligand>
</feature>
<dbReference type="GO" id="GO:0000162">
    <property type="term" value="P:L-tryptophan biosynthetic process"/>
    <property type="evidence" value="ECO:0007669"/>
    <property type="project" value="UniProtKB-UniRule"/>
</dbReference>
<dbReference type="PANTHER" id="PTHR43285">
    <property type="entry name" value="ANTHRANILATE PHOSPHORIBOSYLTRANSFERASE"/>
    <property type="match status" value="1"/>
</dbReference>
<comment type="caution">
    <text evidence="12">The sequence shown here is derived from an EMBL/GenBank/DDBJ whole genome shotgun (WGS) entry which is preliminary data.</text>
</comment>
<dbReference type="InterPro" id="IPR035902">
    <property type="entry name" value="Nuc_phospho_transferase"/>
</dbReference>
<dbReference type="AlphaFoldDB" id="A0AA90NLV5"/>
<feature type="domain" description="Glycosyl transferase family 3" evidence="10">
    <location>
        <begin position="75"/>
        <end position="329"/>
    </location>
</feature>
<dbReference type="InterPro" id="IPR000312">
    <property type="entry name" value="Glycosyl_Trfase_fam3"/>
</dbReference>
<dbReference type="Pfam" id="PF00591">
    <property type="entry name" value="Glycos_transf_3"/>
    <property type="match status" value="1"/>
</dbReference>
<sequence length="348" mass="37325">MRIKDAIARVVQRLDLSRNEMRSVMTQIMTGICSDLEISAFLVAMRMKSESIDEIYGAVTIMRELATPVKVEVDHLIDIVGTGGDAGQLFNVSTASAFVAAAAGAHVAKHGNRGVSSGSGSADLSEKAGINLNLSPEQTARCIQKVGIGFIFAPAYHSAMKNVASIRRSLGIRTLFNILGPLSNPSGVDSLVIGVFSRELCRPMTEVLRELGNKHVMVVHSVDGLDEISIASETRVAELKNNEIKEYAIKPEDFNITSQSLIGMRVTNSTESFDLIRDAFDKRVGKYANKVADMIALNAGAGIYVSGIAKDLKQGIAMAKDIIANGSALKKVLEVAHFSKILSEETSA</sequence>
<organism evidence="12 13">
    <name type="scientific">Candidatus Endonucleibacter bathymodioli</name>
    <dbReference type="NCBI Taxonomy" id="539814"/>
    <lineage>
        <taxon>Bacteria</taxon>
        <taxon>Pseudomonadati</taxon>
        <taxon>Pseudomonadota</taxon>
        <taxon>Gammaproteobacteria</taxon>
        <taxon>Oceanospirillales</taxon>
        <taxon>Endozoicomonadaceae</taxon>
        <taxon>Candidatus Endonucleibacter</taxon>
    </lineage>
</organism>
<dbReference type="PANTHER" id="PTHR43285:SF2">
    <property type="entry name" value="ANTHRANILATE PHOSPHORIBOSYLTRANSFERASE"/>
    <property type="match status" value="1"/>
</dbReference>
<feature type="binding site" evidence="9">
    <location>
        <position position="93"/>
    </location>
    <ligand>
        <name>Mg(2+)</name>
        <dbReference type="ChEBI" id="CHEBI:18420"/>
        <label>1</label>
    </ligand>
</feature>
<comment type="catalytic activity">
    <reaction evidence="7 9">
        <text>N-(5-phospho-beta-D-ribosyl)anthranilate + diphosphate = 5-phospho-alpha-D-ribose 1-diphosphate + anthranilate</text>
        <dbReference type="Rhea" id="RHEA:11768"/>
        <dbReference type="ChEBI" id="CHEBI:16567"/>
        <dbReference type="ChEBI" id="CHEBI:18277"/>
        <dbReference type="ChEBI" id="CHEBI:33019"/>
        <dbReference type="ChEBI" id="CHEBI:58017"/>
        <dbReference type="EC" id="2.4.2.18"/>
    </reaction>
</comment>
<accession>A0AA90NLV5</accession>
<dbReference type="HAMAP" id="MF_00211">
    <property type="entry name" value="TrpD"/>
    <property type="match status" value="1"/>
</dbReference>
<evidence type="ECO:0000256" key="1">
    <source>
        <dbReference type="ARBA" id="ARBA00004907"/>
    </source>
</evidence>
<feature type="domain" description="Glycosyl transferase family 3 N-terminal" evidence="11">
    <location>
        <begin position="4"/>
        <end position="66"/>
    </location>
</feature>
<dbReference type="SUPFAM" id="SSF47648">
    <property type="entry name" value="Nucleoside phosphorylase/phosphoribosyltransferase N-terminal domain"/>
    <property type="match status" value="1"/>
</dbReference>
<protein>
    <recommendedName>
        <fullName evidence="9">Anthranilate phosphoribosyltransferase</fullName>
        <ecNumber evidence="9">2.4.2.18</ecNumber>
    </recommendedName>
</protein>
<feature type="binding site" evidence="9">
    <location>
        <begin position="109"/>
        <end position="117"/>
    </location>
    <ligand>
        <name>5-phospho-alpha-D-ribose 1-diphosphate</name>
        <dbReference type="ChEBI" id="CHEBI:58017"/>
    </ligand>
</feature>
<dbReference type="SUPFAM" id="SSF52418">
    <property type="entry name" value="Nucleoside phosphorylase/phosphoribosyltransferase catalytic domain"/>
    <property type="match status" value="1"/>
</dbReference>
<dbReference type="GO" id="GO:0000287">
    <property type="term" value="F:magnesium ion binding"/>
    <property type="evidence" value="ECO:0007669"/>
    <property type="project" value="UniProtKB-UniRule"/>
</dbReference>
<name>A0AA90NLV5_9GAMM</name>
<feature type="binding site" evidence="9">
    <location>
        <position position="227"/>
    </location>
    <ligand>
        <name>Mg(2+)</name>
        <dbReference type="ChEBI" id="CHEBI:18420"/>
        <label>1</label>
    </ligand>
</feature>
<comment type="caution">
    <text evidence="9">Lacks conserved residue(s) required for the propagation of feature annotation.</text>
</comment>
<keyword evidence="13" id="KW-1185">Reference proteome</keyword>
<dbReference type="NCBIfam" id="TIGR01245">
    <property type="entry name" value="trpD"/>
    <property type="match status" value="1"/>
</dbReference>
<evidence type="ECO:0000256" key="9">
    <source>
        <dbReference type="HAMAP-Rule" id="MF_00211"/>
    </source>
</evidence>
<keyword evidence="3 9" id="KW-0328">Glycosyltransferase</keyword>
<evidence type="ECO:0000313" key="12">
    <source>
        <dbReference type="EMBL" id="MDP0589163.1"/>
    </source>
</evidence>
<feature type="binding site" evidence="9">
    <location>
        <begin position="91"/>
        <end position="94"/>
    </location>
    <ligand>
        <name>5-phospho-alpha-D-ribose 1-diphosphate</name>
        <dbReference type="ChEBI" id="CHEBI:58017"/>
    </ligand>
</feature>
<dbReference type="EMBL" id="JASXSV010000010">
    <property type="protein sequence ID" value="MDP0589163.1"/>
    <property type="molecule type" value="Genomic_DNA"/>
</dbReference>
<feature type="binding site" evidence="9">
    <location>
        <position position="121"/>
    </location>
    <ligand>
        <name>5-phospho-alpha-D-ribose 1-diphosphate</name>
        <dbReference type="ChEBI" id="CHEBI:58017"/>
    </ligand>
</feature>
<evidence type="ECO:0000256" key="5">
    <source>
        <dbReference type="ARBA" id="ARBA00022822"/>
    </source>
</evidence>
<comment type="function">
    <text evidence="9">Catalyzes the transfer of the phosphoribosyl group of 5-phosphorylribose-1-pyrophosphate (PRPP) to anthranilate to yield N-(5'-phosphoribosyl)-anthranilate (PRA).</text>
</comment>
<reference evidence="12 13" key="1">
    <citation type="journal article" date="2023" name="bioRxiv">
        <title>An intranuclear bacterial parasite of deep-sea mussels expresses apoptosis inhibitors acquired from its host.</title>
        <authorList>
            <person name="Gonzalez Porras M.A."/>
            <person name="Assie A."/>
            <person name="Tietjen M."/>
            <person name="Violette M."/>
            <person name="Kleiner M."/>
            <person name="Gruber-Vodicka H."/>
            <person name="Dubilier N."/>
            <person name="Leisch N."/>
        </authorList>
    </citation>
    <scope>NUCLEOTIDE SEQUENCE [LARGE SCALE GENOMIC DNA]</scope>
    <source>
        <strain evidence="12">IAP13</strain>
    </source>
</reference>
<dbReference type="InterPro" id="IPR017459">
    <property type="entry name" value="Glycosyl_Trfase_fam3_N_dom"/>
</dbReference>
<evidence type="ECO:0000256" key="7">
    <source>
        <dbReference type="ARBA" id="ARBA00052328"/>
    </source>
</evidence>
<evidence type="ECO:0000259" key="10">
    <source>
        <dbReference type="Pfam" id="PF00591"/>
    </source>
</evidence>
<gene>
    <name evidence="9 12" type="primary">trpD</name>
    <name evidence="12" type="ORF">QS748_08195</name>
</gene>
<keyword evidence="9" id="KW-0479">Metal-binding</keyword>
<evidence type="ECO:0000256" key="3">
    <source>
        <dbReference type="ARBA" id="ARBA00022676"/>
    </source>
</evidence>
<proteinExistence type="inferred from homology"/>
<keyword evidence="6 9" id="KW-0057">Aromatic amino acid biosynthesis</keyword>
<dbReference type="InterPro" id="IPR005940">
    <property type="entry name" value="Anthranilate_Pribosyl_Tfrase"/>
</dbReference>
<comment type="similarity">
    <text evidence="8">In the C-terminal section; belongs to the anthranilate phosphoribosyltransferase family.</text>
</comment>
<comment type="pathway">
    <text evidence="1 9">Amino-acid biosynthesis; L-tryptophan biosynthesis; L-tryptophan from chorismate: step 2/5.</text>
</comment>
<evidence type="ECO:0000256" key="4">
    <source>
        <dbReference type="ARBA" id="ARBA00022679"/>
    </source>
</evidence>
<dbReference type="Gene3D" id="3.40.1030.10">
    <property type="entry name" value="Nucleoside phosphorylase/phosphoribosyltransferase catalytic domain"/>
    <property type="match status" value="1"/>
</dbReference>
<evidence type="ECO:0000259" key="11">
    <source>
        <dbReference type="Pfam" id="PF02885"/>
    </source>
</evidence>
<dbReference type="Gene3D" id="1.20.970.10">
    <property type="entry name" value="Transferase, Pyrimidine Nucleoside Phosphorylase, Chain C"/>
    <property type="match status" value="1"/>
</dbReference>
<feature type="binding site" evidence="9">
    <location>
        <position position="167"/>
    </location>
    <ligand>
        <name>anthranilate</name>
        <dbReference type="ChEBI" id="CHEBI:16567"/>
        <label>2</label>
    </ligand>
</feature>
<keyword evidence="9" id="KW-0460">Magnesium</keyword>
<comment type="similarity">
    <text evidence="9">Belongs to the anthranilate phosphoribosyltransferase family.</text>
</comment>
<keyword evidence="2 9" id="KW-0028">Amino-acid biosynthesis</keyword>
<dbReference type="Pfam" id="PF02885">
    <property type="entry name" value="Glycos_trans_3N"/>
    <property type="match status" value="1"/>
</dbReference>
<feature type="binding site" evidence="9">
    <location>
        <position position="81"/>
    </location>
    <ligand>
        <name>5-phospho-alpha-D-ribose 1-diphosphate</name>
        <dbReference type="ChEBI" id="CHEBI:58017"/>
    </ligand>
</feature>
<keyword evidence="5 9" id="KW-0822">Tryptophan biosynthesis</keyword>
<feature type="binding site" evidence="9">
    <location>
        <position position="112"/>
    </location>
    <ligand>
        <name>anthranilate</name>
        <dbReference type="ChEBI" id="CHEBI:16567"/>
        <label>1</label>
    </ligand>
</feature>
<comment type="subunit">
    <text evidence="9">Homodimer.</text>
</comment>
<feature type="binding site" evidence="9">
    <location>
        <begin position="84"/>
        <end position="85"/>
    </location>
    <ligand>
        <name>5-phospho-alpha-D-ribose 1-diphosphate</name>
        <dbReference type="ChEBI" id="CHEBI:58017"/>
    </ligand>
</feature>
<keyword evidence="4 9" id="KW-0808">Transferase</keyword>
<dbReference type="Proteomes" id="UP001178148">
    <property type="component" value="Unassembled WGS sequence"/>
</dbReference>
<evidence type="ECO:0000313" key="13">
    <source>
        <dbReference type="Proteomes" id="UP001178148"/>
    </source>
</evidence>
<evidence type="ECO:0000256" key="2">
    <source>
        <dbReference type="ARBA" id="ARBA00022605"/>
    </source>
</evidence>
<evidence type="ECO:0000256" key="6">
    <source>
        <dbReference type="ARBA" id="ARBA00023141"/>
    </source>
</evidence>
<dbReference type="EC" id="2.4.2.18" evidence="9"/>
<evidence type="ECO:0000256" key="8">
    <source>
        <dbReference type="ARBA" id="ARBA00061188"/>
    </source>
</evidence>
<dbReference type="GO" id="GO:0004048">
    <property type="term" value="F:anthranilate phosphoribosyltransferase activity"/>
    <property type="evidence" value="ECO:0007669"/>
    <property type="project" value="UniProtKB-UniRule"/>
</dbReference>
<dbReference type="InterPro" id="IPR036320">
    <property type="entry name" value="Glycosyl_Trfase_fam3_N_dom_sf"/>
</dbReference>
<feature type="binding site" evidence="9">
    <location>
        <position position="81"/>
    </location>
    <ligand>
        <name>anthranilate</name>
        <dbReference type="ChEBI" id="CHEBI:16567"/>
        <label>1</label>
    </ligand>
</feature>
<comment type="cofactor">
    <cofactor evidence="9">
        <name>Mg(2+)</name>
        <dbReference type="ChEBI" id="CHEBI:18420"/>
    </cofactor>
    <text evidence="9">Binds 2 magnesium ions per monomer.</text>
</comment>
<dbReference type="FunFam" id="3.40.1030.10:FF:000002">
    <property type="entry name" value="Anthranilate phosphoribosyltransferase"/>
    <property type="match status" value="1"/>
</dbReference>
<feature type="binding site" evidence="9">
    <location>
        <position position="226"/>
    </location>
    <ligand>
        <name>Mg(2+)</name>
        <dbReference type="ChEBI" id="CHEBI:18420"/>
        <label>2</label>
    </ligand>
</feature>
<dbReference type="GO" id="GO:0005829">
    <property type="term" value="C:cytosol"/>
    <property type="evidence" value="ECO:0007669"/>
    <property type="project" value="TreeGrafter"/>
</dbReference>